<keyword evidence="7" id="KW-0653">Protein transport</keyword>
<gene>
    <name evidence="7 8" type="primary">flhA</name>
    <name evidence="8" type="ORF">CR203_02940</name>
</gene>
<keyword evidence="5 7" id="KW-1133">Transmembrane helix</keyword>
<feature type="transmembrane region" description="Helical" evidence="7">
    <location>
        <begin position="272"/>
        <end position="305"/>
    </location>
</feature>
<keyword evidence="8" id="KW-0969">Cilium</keyword>
<organism evidence="8 9">
    <name type="scientific">Salipaludibacillus neizhouensis</name>
    <dbReference type="NCBI Taxonomy" id="885475"/>
    <lineage>
        <taxon>Bacteria</taxon>
        <taxon>Bacillati</taxon>
        <taxon>Bacillota</taxon>
        <taxon>Bacilli</taxon>
        <taxon>Bacillales</taxon>
        <taxon>Bacillaceae</taxon>
    </lineage>
</organism>
<keyword evidence="4 7" id="KW-0812">Transmembrane</keyword>
<feature type="transmembrane region" description="Helical" evidence="7">
    <location>
        <begin position="93"/>
        <end position="120"/>
    </location>
</feature>
<dbReference type="InterPro" id="IPR001712">
    <property type="entry name" value="T3SS_FHIPEP"/>
</dbReference>
<dbReference type="PROSITE" id="PS00994">
    <property type="entry name" value="FHIPEP"/>
    <property type="match status" value="1"/>
</dbReference>
<dbReference type="InterPro" id="IPR042193">
    <property type="entry name" value="FHIPEP_3"/>
</dbReference>
<dbReference type="Gene3D" id="3.40.50.12790">
    <property type="entry name" value="FHIPEP family, domain 4"/>
    <property type="match status" value="1"/>
</dbReference>
<dbReference type="EMBL" id="PDOE01000001">
    <property type="protein sequence ID" value="RKL69011.1"/>
    <property type="molecule type" value="Genomic_DNA"/>
</dbReference>
<dbReference type="InterPro" id="IPR025505">
    <property type="entry name" value="FHIPEP_CS"/>
</dbReference>
<name>A0A3A9KEQ2_9BACI</name>
<keyword evidence="6 7" id="KW-0472">Membrane</keyword>
<feature type="transmembrane region" description="Helical" evidence="7">
    <location>
        <begin position="6"/>
        <end position="23"/>
    </location>
</feature>
<evidence type="ECO:0000256" key="5">
    <source>
        <dbReference type="ARBA" id="ARBA00022989"/>
    </source>
</evidence>
<dbReference type="InterPro" id="IPR042194">
    <property type="entry name" value="FHIPEP_1"/>
</dbReference>
<sequence length="681" mass="74049">MPLKDFSVLLTVILIVIMLIIPLPTGIIDFLIIVNITFALLIILVSMNTKEPLQFSIFPTLLLLVTLFRLGLNVSTTRAILGNQGDAGNVIATFGDFVVGGNALVGFVVFVILVVIQFIVITKGAERVSEVGARFTLDAMPGKQMSIDADLNAGMISDTEARDRRKKIEQEADFYGSMDGASKFVKGDAIAGIVIVIINIIFGLVIGMLQEGLPVAEAASKYTLLTVGDGLVSQIPALLIATATGIVVTRGASEGNLGHDITSQLFAYPKMLYVAGGTVLALGIFTPISLIVTSTIAAILGVGGLAIERNAKKLVQIEDQEEEQAANAEEDIKSPESVINLLQVDPIEFEFGYGLIPLADANQGGDLLDRVVMIRRQLAIEMGMVVPVIRIRDNIQLQPNEYSIKIKGNEVARGELLLDHFMAMSPGVDDENITGIETVEPAFGLPALWISEELKEQAELSGYTVVDPPSVVSTHLTEVIKKHAHELIGRQETKQLIDHLNETYPTLVEDVTPNPLSTGDIQKVLSNLLREKVSIRNLPIIFETLADYGQMTKDTDLITEYVRQSLSRQISKHYTAEGEALYVITVSGSVEKALADAIQKTEHGTFLNLDPSKAQAIMESVMSEVERMQETGQMPVILCSPAVRMYVRHLIERYIPQVPVLSYNELESHIEVQSVGVVNGG</sequence>
<dbReference type="Pfam" id="PF00771">
    <property type="entry name" value="FHIPEP"/>
    <property type="match status" value="1"/>
</dbReference>
<keyword evidence="3 7" id="KW-1003">Cell membrane</keyword>
<dbReference type="AlphaFoldDB" id="A0A3A9KEQ2"/>
<dbReference type="GO" id="GO:0044780">
    <property type="term" value="P:bacterial-type flagellum assembly"/>
    <property type="evidence" value="ECO:0007669"/>
    <property type="project" value="InterPro"/>
</dbReference>
<comment type="similarity">
    <text evidence="2 7">Belongs to the FHIPEP (flagella/HR/invasion proteins export pore) family.</text>
</comment>
<dbReference type="Gene3D" id="1.10.8.540">
    <property type="entry name" value="FHIPEP family, domain 3"/>
    <property type="match status" value="1"/>
</dbReference>
<feature type="transmembrane region" description="Helical" evidence="7">
    <location>
        <begin position="53"/>
        <end position="72"/>
    </location>
</feature>
<evidence type="ECO:0000256" key="1">
    <source>
        <dbReference type="ARBA" id="ARBA00004651"/>
    </source>
</evidence>
<evidence type="ECO:0000256" key="3">
    <source>
        <dbReference type="ARBA" id="ARBA00022475"/>
    </source>
</evidence>
<comment type="subcellular location">
    <subcellularLocation>
        <location evidence="1 7">Cell membrane</location>
        <topology evidence="1 7">Multi-pass membrane protein</topology>
    </subcellularLocation>
</comment>
<evidence type="ECO:0000256" key="6">
    <source>
        <dbReference type="ARBA" id="ARBA00023136"/>
    </source>
</evidence>
<dbReference type="InterPro" id="IPR006301">
    <property type="entry name" value="FlhA"/>
</dbReference>
<keyword evidence="8" id="KW-0966">Cell projection</keyword>
<accession>A0A3A9KEQ2</accession>
<dbReference type="OrthoDB" id="9759185at2"/>
<dbReference type="PANTHER" id="PTHR30161">
    <property type="entry name" value="FLAGELLAR EXPORT PROTEIN, MEMBRANE FLHA SUBUNIT-RELATED"/>
    <property type="match status" value="1"/>
</dbReference>
<dbReference type="GO" id="GO:0005886">
    <property type="term" value="C:plasma membrane"/>
    <property type="evidence" value="ECO:0007669"/>
    <property type="project" value="UniProtKB-SubCell"/>
</dbReference>
<feature type="transmembrane region" description="Helical" evidence="7">
    <location>
        <begin position="30"/>
        <end position="47"/>
    </location>
</feature>
<keyword evidence="7" id="KW-1005">Bacterial flagellum biogenesis</keyword>
<evidence type="ECO:0000256" key="2">
    <source>
        <dbReference type="ARBA" id="ARBA00008835"/>
    </source>
</evidence>
<dbReference type="Proteomes" id="UP000281498">
    <property type="component" value="Unassembled WGS sequence"/>
</dbReference>
<dbReference type="PIRSF" id="PIRSF005419">
    <property type="entry name" value="FlhA"/>
    <property type="match status" value="1"/>
</dbReference>
<comment type="caution">
    <text evidence="8">The sequence shown here is derived from an EMBL/GenBank/DDBJ whole genome shotgun (WGS) entry which is preliminary data.</text>
</comment>
<evidence type="ECO:0000256" key="4">
    <source>
        <dbReference type="ARBA" id="ARBA00022692"/>
    </source>
</evidence>
<keyword evidence="8" id="KW-0282">Flagellum</keyword>
<dbReference type="PRINTS" id="PR00949">
    <property type="entry name" value="TYPE3IMAPROT"/>
</dbReference>
<feature type="transmembrane region" description="Helical" evidence="7">
    <location>
        <begin position="230"/>
        <end position="252"/>
    </location>
</feature>
<dbReference type="InterPro" id="IPR042196">
    <property type="entry name" value="FHIPEP_4"/>
</dbReference>
<protein>
    <recommendedName>
        <fullName evidence="7">Flagellar biosynthesis protein FlhA</fullName>
    </recommendedName>
</protein>
<comment type="function">
    <text evidence="7">Required for formation of the rod structure of the flagellar apparatus. Together with FliI and FliH, may constitute the export apparatus of flagellin.</text>
</comment>
<evidence type="ECO:0000256" key="7">
    <source>
        <dbReference type="RuleBase" id="RU364093"/>
    </source>
</evidence>
<keyword evidence="7" id="KW-1006">Bacterial flagellum protein export</keyword>
<proteinExistence type="inferred from homology"/>
<dbReference type="NCBIfam" id="TIGR01398">
    <property type="entry name" value="FlhA"/>
    <property type="match status" value="1"/>
</dbReference>
<keyword evidence="9" id="KW-1185">Reference proteome</keyword>
<dbReference type="RefSeq" id="WP_110936350.1">
    <property type="nucleotide sequence ID" value="NZ_KZ614146.1"/>
</dbReference>
<evidence type="ECO:0000313" key="9">
    <source>
        <dbReference type="Proteomes" id="UP000281498"/>
    </source>
</evidence>
<dbReference type="Gene3D" id="3.40.30.60">
    <property type="entry name" value="FHIPEP family, domain 1"/>
    <property type="match status" value="1"/>
</dbReference>
<dbReference type="GO" id="GO:0009306">
    <property type="term" value="P:protein secretion"/>
    <property type="evidence" value="ECO:0007669"/>
    <property type="project" value="InterPro"/>
</dbReference>
<feature type="transmembrane region" description="Helical" evidence="7">
    <location>
        <begin position="189"/>
        <end position="209"/>
    </location>
</feature>
<evidence type="ECO:0000313" key="8">
    <source>
        <dbReference type="EMBL" id="RKL69011.1"/>
    </source>
</evidence>
<keyword evidence="7" id="KW-0813">Transport</keyword>
<reference evidence="8 9" key="1">
    <citation type="submission" date="2017-10" db="EMBL/GenBank/DDBJ databases">
        <title>Bacillus sp. nov., a halophilic bacterium isolated from a Keqin Lake.</title>
        <authorList>
            <person name="Wang H."/>
        </authorList>
    </citation>
    <scope>NUCLEOTIDE SEQUENCE [LARGE SCALE GENOMIC DNA]</scope>
    <source>
        <strain evidence="8 9">KCTC 13187</strain>
    </source>
</reference>
<dbReference type="PANTHER" id="PTHR30161:SF1">
    <property type="entry name" value="FLAGELLAR BIOSYNTHESIS PROTEIN FLHA-RELATED"/>
    <property type="match status" value="1"/>
</dbReference>